<dbReference type="OrthoDB" id="6250593at2759"/>
<dbReference type="PRINTS" id="PR00452">
    <property type="entry name" value="SH3DOMAIN"/>
</dbReference>
<evidence type="ECO:0000259" key="4">
    <source>
        <dbReference type="PROSITE" id="PS50002"/>
    </source>
</evidence>
<dbReference type="InterPro" id="IPR050670">
    <property type="entry name" value="STAM"/>
</dbReference>
<feature type="compositionally biased region" description="Low complexity" evidence="3">
    <location>
        <begin position="174"/>
        <end position="199"/>
    </location>
</feature>
<sequence>MSASLINRSLTNIRTELDFLRESNVISDDLFNKINDSLPQRYNPNSSRDSFASPTQVEYVEAIYDFPPQQDGDLELKTGDKVEVIEKPSSEWYKGKCNGKTGMFPSNYVKPAFSNTRAPSRDTESVNGPPKYGNNDNKLQHEYTNNSSSQASYQQQSPFPPASTNYYQAPPPQQQVVYQPQPQQQQQQPQQVIVQQPQEQHSHSSMKKFGSKLGNAAIFGAGATLGSDLVNSIF</sequence>
<dbReference type="AlphaFoldDB" id="A0A9P6WA30"/>
<evidence type="ECO:0000256" key="2">
    <source>
        <dbReference type="PROSITE-ProRule" id="PRU00192"/>
    </source>
</evidence>
<dbReference type="PANTHER" id="PTHR45929:SF7">
    <property type="entry name" value="LAS SEVENTEEN-BINDING PROTEIN 1"/>
    <property type="match status" value="1"/>
</dbReference>
<dbReference type="SMART" id="SM00326">
    <property type="entry name" value="SH3"/>
    <property type="match status" value="1"/>
</dbReference>
<proteinExistence type="predicted"/>
<name>A0A9P6WA30_MAUEX</name>
<accession>A0A9P6WA30</accession>
<feature type="compositionally biased region" description="Low complexity" evidence="3">
    <location>
        <begin position="147"/>
        <end position="157"/>
    </location>
</feature>
<dbReference type="InterPro" id="IPR001452">
    <property type="entry name" value="SH3_domain"/>
</dbReference>
<keyword evidence="6" id="KW-1185">Reference proteome</keyword>
<dbReference type="Gene3D" id="2.30.30.40">
    <property type="entry name" value="SH3 Domains"/>
    <property type="match status" value="1"/>
</dbReference>
<dbReference type="PRINTS" id="PR00499">
    <property type="entry name" value="P67PHOX"/>
</dbReference>
<feature type="compositionally biased region" description="Polar residues" evidence="3">
    <location>
        <begin position="134"/>
        <end position="146"/>
    </location>
</feature>
<dbReference type="Proteomes" id="UP000750334">
    <property type="component" value="Unassembled WGS sequence"/>
</dbReference>
<evidence type="ECO:0000256" key="1">
    <source>
        <dbReference type="ARBA" id="ARBA00022443"/>
    </source>
</evidence>
<keyword evidence="5" id="KW-0640">Prion</keyword>
<evidence type="ECO:0000313" key="6">
    <source>
        <dbReference type="Proteomes" id="UP000750334"/>
    </source>
</evidence>
<dbReference type="PANTHER" id="PTHR45929">
    <property type="entry name" value="JAK PATHWAY SIGNAL TRANSDUCTION ADAPTOR MOLECULE"/>
    <property type="match status" value="1"/>
</dbReference>
<organism evidence="5 6">
    <name type="scientific">Maudiozyma exigua</name>
    <name type="common">Yeast</name>
    <name type="synonym">Kazachstania exigua</name>
    <dbReference type="NCBI Taxonomy" id="34358"/>
    <lineage>
        <taxon>Eukaryota</taxon>
        <taxon>Fungi</taxon>
        <taxon>Dikarya</taxon>
        <taxon>Ascomycota</taxon>
        <taxon>Saccharomycotina</taxon>
        <taxon>Saccharomycetes</taxon>
        <taxon>Saccharomycetales</taxon>
        <taxon>Saccharomycetaceae</taxon>
        <taxon>Maudiozyma</taxon>
    </lineage>
</organism>
<keyword evidence="1 2" id="KW-0728">SH3 domain</keyword>
<feature type="domain" description="SH3" evidence="4">
    <location>
        <begin position="55"/>
        <end position="114"/>
    </location>
</feature>
<dbReference type="Pfam" id="PF00018">
    <property type="entry name" value="SH3_1"/>
    <property type="match status" value="1"/>
</dbReference>
<evidence type="ECO:0000256" key="3">
    <source>
        <dbReference type="SAM" id="MobiDB-lite"/>
    </source>
</evidence>
<reference evidence="5 6" key="1">
    <citation type="submission" date="2020-11" db="EMBL/GenBank/DDBJ databases">
        <title>Kefir isolates.</title>
        <authorList>
            <person name="Marcisauskas S."/>
            <person name="Kim Y."/>
            <person name="Blasche S."/>
        </authorList>
    </citation>
    <scope>NUCLEOTIDE SEQUENCE [LARGE SCALE GENOMIC DNA]</scope>
    <source>
        <strain evidence="5 6">OG2</strain>
    </source>
</reference>
<comment type="caution">
    <text evidence="5">The sequence shown here is derived from an EMBL/GenBank/DDBJ whole genome shotgun (WGS) entry which is preliminary data.</text>
</comment>
<gene>
    <name evidence="5" type="primary">PIN3</name>
    <name evidence="5" type="ORF">C6P45_004845</name>
</gene>
<dbReference type="EMBL" id="PUHR01000072">
    <property type="protein sequence ID" value="KAG0668285.1"/>
    <property type="molecule type" value="Genomic_DNA"/>
</dbReference>
<keyword evidence="5" id="KW-0034">Amyloid</keyword>
<dbReference type="SUPFAM" id="SSF50044">
    <property type="entry name" value="SH3-domain"/>
    <property type="match status" value="1"/>
</dbReference>
<feature type="region of interest" description="Disordered" evidence="3">
    <location>
        <begin position="112"/>
        <end position="207"/>
    </location>
</feature>
<evidence type="ECO:0000313" key="5">
    <source>
        <dbReference type="EMBL" id="KAG0668285.1"/>
    </source>
</evidence>
<dbReference type="InterPro" id="IPR036028">
    <property type="entry name" value="SH3-like_dom_sf"/>
</dbReference>
<protein>
    <submittedName>
        <fullName evidence="5">Protein that induces appearance of [PIN+] prion when overproduced</fullName>
    </submittedName>
</protein>
<dbReference type="PROSITE" id="PS50002">
    <property type="entry name" value="SH3"/>
    <property type="match status" value="1"/>
</dbReference>